<name>A0A1R1C642_PAEAM</name>
<evidence type="ECO:0000313" key="1">
    <source>
        <dbReference type="EMBL" id="OMF17602.1"/>
    </source>
</evidence>
<sequence length="68" mass="7968">MKDISEAQKQARNILFLAGNHVIPFKTGKHVQFLGELKSYNGWDQFLMKVFHLCYPTKNRRDTGQCRI</sequence>
<proteinExistence type="predicted"/>
<dbReference type="EMBL" id="MRTJ01000001">
    <property type="protein sequence ID" value="OMF17602.1"/>
    <property type="molecule type" value="Genomic_DNA"/>
</dbReference>
<protein>
    <submittedName>
        <fullName evidence="1">Uncharacterized protein</fullName>
    </submittedName>
</protein>
<accession>A0A1R1C642</accession>
<dbReference type="AlphaFoldDB" id="A0A1R1C642"/>
<evidence type="ECO:0000313" key="2">
    <source>
        <dbReference type="Proteomes" id="UP000187134"/>
    </source>
</evidence>
<comment type="caution">
    <text evidence="1">The sequence shown here is derived from an EMBL/GenBank/DDBJ whole genome shotgun (WGS) entry which is preliminary data.</text>
</comment>
<dbReference type="Proteomes" id="UP000187134">
    <property type="component" value="Unassembled WGS sequence"/>
</dbReference>
<reference evidence="1 2" key="1">
    <citation type="submission" date="2016-11" db="EMBL/GenBank/DDBJ databases">
        <title>Paenibacillus species isolates.</title>
        <authorList>
            <person name="Beno S.M."/>
        </authorList>
    </citation>
    <scope>NUCLEOTIDE SEQUENCE [LARGE SCALE GENOMIC DNA]</scope>
    <source>
        <strain evidence="1 2">FSL H8-0246</strain>
    </source>
</reference>
<organism evidence="1 2">
    <name type="scientific">Paenibacillus amylolyticus</name>
    <dbReference type="NCBI Taxonomy" id="1451"/>
    <lineage>
        <taxon>Bacteria</taxon>
        <taxon>Bacillati</taxon>
        <taxon>Bacillota</taxon>
        <taxon>Bacilli</taxon>
        <taxon>Bacillales</taxon>
        <taxon>Paenibacillaceae</taxon>
        <taxon>Paenibacillus</taxon>
    </lineage>
</organism>
<gene>
    <name evidence="1" type="ORF">BK131_06495</name>
</gene>